<feature type="domain" description="Surface lipoprotein assembly modifier C-terminal" evidence="10">
    <location>
        <begin position="180"/>
        <end position="419"/>
    </location>
</feature>
<keyword evidence="6" id="KW-0998">Cell outer membrane</keyword>
<evidence type="ECO:0000256" key="6">
    <source>
        <dbReference type="ARBA" id="ARBA00023237"/>
    </source>
</evidence>
<organism evidence="12 13">
    <name type="scientific">Alloyangia mangrovi</name>
    <dbReference type="NCBI Taxonomy" id="1779329"/>
    <lineage>
        <taxon>Bacteria</taxon>
        <taxon>Pseudomonadati</taxon>
        <taxon>Pseudomonadota</taxon>
        <taxon>Alphaproteobacteria</taxon>
        <taxon>Rhodobacterales</taxon>
        <taxon>Roseobacteraceae</taxon>
        <taxon>Alloyangia</taxon>
    </lineage>
</organism>
<protein>
    <submittedName>
        <fullName evidence="12">Tetratricopeptide repeat protein</fullName>
    </submittedName>
</protein>
<dbReference type="Proteomes" id="UP000217448">
    <property type="component" value="Unassembled WGS sequence"/>
</dbReference>
<dbReference type="SUPFAM" id="SSF48452">
    <property type="entry name" value="TPR-like"/>
    <property type="match status" value="1"/>
</dbReference>
<dbReference type="Pfam" id="PF04575">
    <property type="entry name" value="SlipAM"/>
    <property type="match status" value="1"/>
</dbReference>
<dbReference type="Pfam" id="PF24575">
    <property type="entry name" value="TPR_Slam"/>
    <property type="match status" value="1"/>
</dbReference>
<evidence type="ECO:0000256" key="7">
    <source>
        <dbReference type="ARBA" id="ARBA00023609"/>
    </source>
</evidence>
<keyword evidence="2" id="KW-1134">Transmembrane beta strand</keyword>
<dbReference type="Gene3D" id="1.25.40.10">
    <property type="entry name" value="Tetratricopeptide repeat domain"/>
    <property type="match status" value="1"/>
</dbReference>
<evidence type="ECO:0000256" key="1">
    <source>
        <dbReference type="ARBA" id="ARBA00004571"/>
    </source>
</evidence>
<dbReference type="RefSeq" id="WP_260350004.1">
    <property type="nucleotide sequence ID" value="NZ_NTHN02000054.1"/>
</dbReference>
<keyword evidence="13" id="KW-1185">Reference proteome</keyword>
<comment type="similarity">
    <text evidence="7">Belongs to the Slam family.</text>
</comment>
<evidence type="ECO:0000256" key="9">
    <source>
        <dbReference type="SAM" id="SignalP"/>
    </source>
</evidence>
<dbReference type="InterPro" id="IPR057556">
    <property type="entry name" value="TPR_Slam"/>
</dbReference>
<evidence type="ECO:0000313" key="12">
    <source>
        <dbReference type="EMBL" id="MCT4372732.1"/>
    </source>
</evidence>
<dbReference type="InterPro" id="IPR007655">
    <property type="entry name" value="Slam_C"/>
</dbReference>
<dbReference type="InterPro" id="IPR011990">
    <property type="entry name" value="TPR-like_helical_dom_sf"/>
</dbReference>
<keyword evidence="4 9" id="KW-0732">Signal</keyword>
<evidence type="ECO:0000259" key="11">
    <source>
        <dbReference type="Pfam" id="PF24575"/>
    </source>
</evidence>
<feature type="region of interest" description="Disordered" evidence="8">
    <location>
        <begin position="25"/>
        <end position="47"/>
    </location>
</feature>
<dbReference type="EMBL" id="NTHN02000054">
    <property type="protein sequence ID" value="MCT4372732.1"/>
    <property type="molecule type" value="Genomic_DNA"/>
</dbReference>
<feature type="signal peptide" evidence="9">
    <location>
        <begin position="1"/>
        <end position="23"/>
    </location>
</feature>
<accession>A0ABT2KTM6</accession>
<evidence type="ECO:0000256" key="4">
    <source>
        <dbReference type="ARBA" id="ARBA00022729"/>
    </source>
</evidence>
<comment type="caution">
    <text evidence="12">The sequence shown here is derived from an EMBL/GenBank/DDBJ whole genome shotgun (WGS) entry which is preliminary data.</text>
</comment>
<reference evidence="13" key="1">
    <citation type="submission" date="2023-07" db="EMBL/GenBank/DDBJ databases">
        <title>Yangia mangrovi SAOS 153D genome.</title>
        <authorList>
            <person name="Verma A."/>
            <person name="Pal Y."/>
            <person name="Sundharam S."/>
            <person name="Bisht B."/>
            <person name="Srinivasan K."/>
        </authorList>
    </citation>
    <scope>NUCLEOTIDE SEQUENCE [LARGE SCALE GENOMIC DNA]</scope>
    <source>
        <strain evidence="13">SAOS 153D</strain>
    </source>
</reference>
<evidence type="ECO:0000313" key="13">
    <source>
        <dbReference type="Proteomes" id="UP000217448"/>
    </source>
</evidence>
<evidence type="ECO:0000256" key="8">
    <source>
        <dbReference type="SAM" id="MobiDB-lite"/>
    </source>
</evidence>
<keyword evidence="5" id="KW-0472">Membrane</keyword>
<proteinExistence type="inferred from homology"/>
<evidence type="ECO:0000256" key="5">
    <source>
        <dbReference type="ARBA" id="ARBA00023136"/>
    </source>
</evidence>
<sequence>MPRPSRALATALALAAMSPVAGAPGAQAQQAAVPAPVSPAPASPAPTQMEARFQQAMSALSSGRPEAAVRLLRGLLAVDPGLLRVRLELARALFEAGEYAQSREQFRIVLSSPDLPPAVRANVLRFLRAIDERQGLRSRFSFALRAPEGAGRSYDSDEIEVRSVNGPAVLTMDRDEAPLTGLELSGAIRKQWPLHARRGGARLTGYLQAEGDLYQTSGSDWDEFGTDLSAGLQLTWPQTTAWAEAIAGTDYFGGEKVEDRLGIGAGVSWRTASGLTTTLEAEWHDVDLERYPGIDVQRASAKLTVIRPLRGRAQIGGSLSLQHQEAERDDLSYDYAELRLAGRVEVGGGFLLEPSAYAAAYDQIGANPILGEARHETEYGLELRIDKTDTFLFSRLTPYVQIEAARRESPFDAYSYRDLRLSAGLTSAF</sequence>
<name>A0ABT2KTM6_9RHOB</name>
<feature type="chain" id="PRO_5045720974" evidence="9">
    <location>
        <begin position="24"/>
        <end position="429"/>
    </location>
</feature>
<evidence type="ECO:0000256" key="3">
    <source>
        <dbReference type="ARBA" id="ARBA00022692"/>
    </source>
</evidence>
<feature type="compositionally biased region" description="Low complexity" evidence="8">
    <location>
        <begin position="25"/>
        <end position="35"/>
    </location>
</feature>
<evidence type="ECO:0000256" key="2">
    <source>
        <dbReference type="ARBA" id="ARBA00022452"/>
    </source>
</evidence>
<feature type="domain" description="Surface lipoprotein assembly modifier N-terminal TPR repeats region" evidence="11">
    <location>
        <begin position="51"/>
        <end position="106"/>
    </location>
</feature>
<comment type="subcellular location">
    <subcellularLocation>
        <location evidence="1">Cell outer membrane</location>
        <topology evidence="1">Multi-pass membrane protein</topology>
    </subcellularLocation>
</comment>
<keyword evidence="3" id="KW-0812">Transmembrane</keyword>
<evidence type="ECO:0000259" key="10">
    <source>
        <dbReference type="Pfam" id="PF04575"/>
    </source>
</evidence>
<gene>
    <name evidence="12" type="ORF">CLG85_021465</name>
</gene>